<feature type="transmembrane region" description="Helical" evidence="7">
    <location>
        <begin position="204"/>
        <end position="227"/>
    </location>
</feature>
<sequence length="328" mass="33841">MSRAAGTHQPLSFMQSAHDTGFAIPRTLLRCFGQTVLQGSARTGICVLFALALCDLRLACAAIMGAMAAHICAVILHYDSDIMRDGVYGFNGVLCALAAAASIDDAYTALAVALLSAIAATSLCRSALRWLGDRNLAMYSSPCLVATWGWMLIEQIAQSCAAGSRADLGPLYERAAQMRFSLATFSNAAFNAPLPGPLDGFLSAMAQTVFASGLVPGLLILAGIAMASRRAALRALGGAAIATAVARLCGAPHSSSVAGVSGFNGALAALALADRNAVTGASAAALSALLQQVCIHAGWPAMSAPFVVATWCVRMSMRVLARTRLFVQ</sequence>
<evidence type="ECO:0000256" key="7">
    <source>
        <dbReference type="SAM" id="Phobius"/>
    </source>
</evidence>
<evidence type="ECO:0000256" key="1">
    <source>
        <dbReference type="ARBA" id="ARBA00004651"/>
    </source>
</evidence>
<organism evidence="8 9">
    <name type="scientific">Trinickia soli</name>
    <dbReference type="NCBI Taxonomy" id="380675"/>
    <lineage>
        <taxon>Bacteria</taxon>
        <taxon>Pseudomonadati</taxon>
        <taxon>Pseudomonadota</taxon>
        <taxon>Betaproteobacteria</taxon>
        <taxon>Burkholderiales</taxon>
        <taxon>Burkholderiaceae</taxon>
        <taxon>Trinickia</taxon>
    </lineage>
</organism>
<evidence type="ECO:0000313" key="9">
    <source>
        <dbReference type="Proteomes" id="UP000235347"/>
    </source>
</evidence>
<feature type="transmembrane region" description="Helical" evidence="7">
    <location>
        <begin position="136"/>
        <end position="153"/>
    </location>
</feature>
<comment type="subcellular location">
    <subcellularLocation>
        <location evidence="1">Cell membrane</location>
        <topology evidence="1">Multi-pass membrane protein</topology>
    </subcellularLocation>
</comment>
<keyword evidence="3" id="KW-1003">Cell membrane</keyword>
<dbReference type="GO" id="GO:0005886">
    <property type="term" value="C:plasma membrane"/>
    <property type="evidence" value="ECO:0007669"/>
    <property type="project" value="UniProtKB-SubCell"/>
</dbReference>
<gene>
    <name evidence="8" type="ORF">C0Z19_26935</name>
</gene>
<feature type="transmembrane region" description="Helical" evidence="7">
    <location>
        <begin position="58"/>
        <end position="78"/>
    </location>
</feature>
<dbReference type="EMBL" id="PNYB01000042">
    <property type="protein sequence ID" value="PMS15778.1"/>
    <property type="molecule type" value="Genomic_DNA"/>
</dbReference>
<keyword evidence="6 7" id="KW-0472">Membrane</keyword>
<evidence type="ECO:0000313" key="8">
    <source>
        <dbReference type="EMBL" id="PMS15778.1"/>
    </source>
</evidence>
<keyword evidence="9" id="KW-1185">Reference proteome</keyword>
<reference evidence="8 9" key="1">
    <citation type="submission" date="2018-01" db="EMBL/GenBank/DDBJ databases">
        <title>Whole genome analyses suggest that Burkholderia sensu lato contains two further novel genera in the rhizoxinica-symbiotica group Mycetohabitans gen. nov., and Trinickia gen. nov.: implications for the evolution of diazotrophy and nodulation in the Burkholderiaceae.</title>
        <authorList>
            <person name="Estrada-de los Santos P."/>
            <person name="Palmer M."/>
            <person name="Chavez-Ramirez B."/>
            <person name="Beukes C."/>
            <person name="Steenkamp E.T."/>
            <person name="Hirsch A.M."/>
            <person name="Manyaka P."/>
            <person name="Maluk M."/>
            <person name="Lafos M."/>
            <person name="Crook M."/>
            <person name="Gross E."/>
            <person name="Simon M.F."/>
            <person name="Bueno dos Reis Junior F."/>
            <person name="Poole P.S."/>
            <person name="Venter S.N."/>
            <person name="James E.K."/>
        </authorList>
    </citation>
    <scope>NUCLEOTIDE SEQUENCE [LARGE SCALE GENOMIC DNA]</scope>
    <source>
        <strain evidence="8 9">GP25-8</strain>
    </source>
</reference>
<dbReference type="InterPro" id="IPR004937">
    <property type="entry name" value="Urea_transporter"/>
</dbReference>
<dbReference type="PANTHER" id="PTHR10464">
    <property type="entry name" value="UREA TRANSPORTER"/>
    <property type="match status" value="1"/>
</dbReference>
<comment type="similarity">
    <text evidence="2">Belongs to the urea transporter family.</text>
</comment>
<dbReference type="Proteomes" id="UP000235347">
    <property type="component" value="Unassembled WGS sequence"/>
</dbReference>
<evidence type="ECO:0000256" key="4">
    <source>
        <dbReference type="ARBA" id="ARBA00022692"/>
    </source>
</evidence>
<name>A0A2N7VF45_9BURK</name>
<protein>
    <submittedName>
        <fullName evidence="8">Urea transporter</fullName>
    </submittedName>
</protein>
<feature type="transmembrane region" description="Helical" evidence="7">
    <location>
        <begin position="106"/>
        <end position="124"/>
    </location>
</feature>
<keyword evidence="5 7" id="KW-1133">Transmembrane helix</keyword>
<dbReference type="Pfam" id="PF03253">
    <property type="entry name" value="UT"/>
    <property type="match status" value="1"/>
</dbReference>
<dbReference type="Gene3D" id="1.10.3430.10">
    <property type="entry name" value="Ammonium transporter AmtB like domains"/>
    <property type="match status" value="1"/>
</dbReference>
<dbReference type="AlphaFoldDB" id="A0A2N7VF45"/>
<accession>A0A2N7VF45</accession>
<dbReference type="PANTHER" id="PTHR10464:SF4">
    <property type="entry name" value="UREA TRANSPORTER"/>
    <property type="match status" value="1"/>
</dbReference>
<comment type="caution">
    <text evidence="8">The sequence shown here is derived from an EMBL/GenBank/DDBJ whole genome shotgun (WGS) entry which is preliminary data.</text>
</comment>
<evidence type="ECO:0000256" key="6">
    <source>
        <dbReference type="ARBA" id="ARBA00023136"/>
    </source>
</evidence>
<dbReference type="InterPro" id="IPR029020">
    <property type="entry name" value="Ammonium/urea_transptr"/>
</dbReference>
<proteinExistence type="inferred from homology"/>
<dbReference type="GO" id="GO:0015204">
    <property type="term" value="F:urea transmembrane transporter activity"/>
    <property type="evidence" value="ECO:0007669"/>
    <property type="project" value="InterPro"/>
</dbReference>
<evidence type="ECO:0000256" key="3">
    <source>
        <dbReference type="ARBA" id="ARBA00022475"/>
    </source>
</evidence>
<keyword evidence="4 7" id="KW-0812">Transmembrane</keyword>
<evidence type="ECO:0000256" key="5">
    <source>
        <dbReference type="ARBA" id="ARBA00022989"/>
    </source>
</evidence>
<evidence type="ECO:0000256" key="2">
    <source>
        <dbReference type="ARBA" id="ARBA00005914"/>
    </source>
</evidence>